<feature type="compositionally biased region" description="Basic and acidic residues" evidence="5">
    <location>
        <begin position="480"/>
        <end position="497"/>
    </location>
</feature>
<feature type="compositionally biased region" description="Basic and acidic residues" evidence="5">
    <location>
        <begin position="361"/>
        <end position="372"/>
    </location>
</feature>
<comment type="catalytic activity">
    <reaction evidence="1">
        <text>[protein]-peptidylproline (omega=180) = [protein]-peptidylproline (omega=0)</text>
        <dbReference type="Rhea" id="RHEA:16237"/>
        <dbReference type="Rhea" id="RHEA-COMP:10747"/>
        <dbReference type="Rhea" id="RHEA-COMP:10748"/>
        <dbReference type="ChEBI" id="CHEBI:83833"/>
        <dbReference type="ChEBI" id="CHEBI:83834"/>
        <dbReference type="EC" id="5.2.1.8"/>
    </reaction>
</comment>
<reference evidence="7" key="1">
    <citation type="journal article" date="2020" name="Stud. Mycol.">
        <title>101 Dothideomycetes genomes: a test case for predicting lifestyles and emergence of pathogens.</title>
        <authorList>
            <person name="Haridas S."/>
            <person name="Albert R."/>
            <person name="Binder M."/>
            <person name="Bloem J."/>
            <person name="Labutti K."/>
            <person name="Salamov A."/>
            <person name="Andreopoulos B."/>
            <person name="Baker S."/>
            <person name="Barry K."/>
            <person name="Bills G."/>
            <person name="Bluhm B."/>
            <person name="Cannon C."/>
            <person name="Castanera R."/>
            <person name="Culley D."/>
            <person name="Daum C."/>
            <person name="Ezra D."/>
            <person name="Gonzalez J."/>
            <person name="Henrissat B."/>
            <person name="Kuo A."/>
            <person name="Liang C."/>
            <person name="Lipzen A."/>
            <person name="Lutzoni F."/>
            <person name="Magnuson J."/>
            <person name="Mondo S."/>
            <person name="Nolan M."/>
            <person name="Ohm R."/>
            <person name="Pangilinan J."/>
            <person name="Park H.-J."/>
            <person name="Ramirez L."/>
            <person name="Alfaro M."/>
            <person name="Sun H."/>
            <person name="Tritt A."/>
            <person name="Yoshinaga Y."/>
            <person name="Zwiers L.-H."/>
            <person name="Turgeon B."/>
            <person name="Goodwin S."/>
            <person name="Spatafora J."/>
            <person name="Crous P."/>
            <person name="Grigoriev I."/>
        </authorList>
    </citation>
    <scope>NUCLEOTIDE SEQUENCE</scope>
    <source>
        <strain evidence="7">CBS 133067</strain>
    </source>
</reference>
<evidence type="ECO:0000256" key="3">
    <source>
        <dbReference type="ARBA" id="ARBA00023242"/>
    </source>
</evidence>
<keyword evidence="8" id="KW-1185">Reference proteome</keyword>
<dbReference type="OrthoDB" id="442970at2759"/>
<dbReference type="PROSITE" id="PS50072">
    <property type="entry name" value="CSA_PPIASE_2"/>
    <property type="match status" value="1"/>
</dbReference>
<feature type="domain" description="PPIase cyclophilin-type" evidence="6">
    <location>
        <begin position="19"/>
        <end position="170"/>
    </location>
</feature>
<gene>
    <name evidence="7" type="ORF">NA57DRAFT_68045</name>
</gene>
<comment type="caution">
    <text evidence="7">The sequence shown here is derived from an EMBL/GenBank/DDBJ whole genome shotgun (WGS) entry which is preliminary data.</text>
</comment>
<evidence type="ECO:0000256" key="5">
    <source>
        <dbReference type="SAM" id="MobiDB-lite"/>
    </source>
</evidence>
<dbReference type="GO" id="GO:0071013">
    <property type="term" value="C:catalytic step 2 spliceosome"/>
    <property type="evidence" value="ECO:0007669"/>
    <property type="project" value="TreeGrafter"/>
</dbReference>
<proteinExistence type="inferred from homology"/>
<dbReference type="Pfam" id="PF00160">
    <property type="entry name" value="Pro_isomerase"/>
    <property type="match status" value="1"/>
</dbReference>
<feature type="compositionally biased region" description="Basic and acidic residues" evidence="5">
    <location>
        <begin position="259"/>
        <end position="276"/>
    </location>
</feature>
<comment type="similarity">
    <text evidence="4">Belongs to the cyclophilin-type PPIase family. CWC27 subfamily.</text>
</comment>
<evidence type="ECO:0000313" key="7">
    <source>
        <dbReference type="EMBL" id="KAF2094989.1"/>
    </source>
</evidence>
<dbReference type="EMBL" id="ML978132">
    <property type="protein sequence ID" value="KAF2094989.1"/>
    <property type="molecule type" value="Genomic_DNA"/>
</dbReference>
<protein>
    <submittedName>
        <fullName evidence="7">Cyclophilin-like protein</fullName>
    </submittedName>
</protein>
<name>A0A9P4M6M5_9PEZI</name>
<feature type="region of interest" description="Disordered" evidence="5">
    <location>
        <begin position="212"/>
        <end position="411"/>
    </location>
</feature>
<feature type="compositionally biased region" description="Basic residues" evidence="5">
    <location>
        <begin position="498"/>
        <end position="508"/>
    </location>
</feature>
<feature type="compositionally biased region" description="Basic and acidic residues" evidence="5">
    <location>
        <begin position="393"/>
        <end position="410"/>
    </location>
</feature>
<dbReference type="GO" id="GO:0006457">
    <property type="term" value="P:protein folding"/>
    <property type="evidence" value="ECO:0007669"/>
    <property type="project" value="InterPro"/>
</dbReference>
<organism evidence="7 8">
    <name type="scientific">Rhizodiscina lignyota</name>
    <dbReference type="NCBI Taxonomy" id="1504668"/>
    <lineage>
        <taxon>Eukaryota</taxon>
        <taxon>Fungi</taxon>
        <taxon>Dikarya</taxon>
        <taxon>Ascomycota</taxon>
        <taxon>Pezizomycotina</taxon>
        <taxon>Dothideomycetes</taxon>
        <taxon>Pleosporomycetidae</taxon>
        <taxon>Aulographales</taxon>
        <taxon>Rhizodiscinaceae</taxon>
        <taxon>Rhizodiscina</taxon>
    </lineage>
</organism>
<dbReference type="InterPro" id="IPR020892">
    <property type="entry name" value="Cyclophilin-type_PPIase_CS"/>
</dbReference>
<sequence length="508" mass="56994">MSGFQALEPQPTAEVVLYTTVGEIRLELFAKQTPLASRNFLQLCLDGYYDNTIFHRLVPGFIIQGGDPTGTGTGGESSLENGAPFADEFHSRLKFNRRGLLGMANSGKKDDNGSQFFLTLGETPELNGKNTMFGRIEGQTIYNLVKMAEAELVEGTERPQYPTKITGTAVVLNPFDDLVKRSIALAQEASVKLGKKKPKRRAGRAFLSFADEEEEEEEVPYAKKRKVSQKAITEAKKEHAPWVPPPKEPSPDEPLPDEPPAKSRPTEWKDTDKYPIQEKSSSPSPSEPSDQEQVLTSKAAIRQTNEEIAKLKASMKRKGPNAATTSGKPKTVAEVNLDHFIPPTATKGRKRHAGRQSGPENLRRESRLDKGLQDLQKFQAKLDAAQAASRAPNDAKRSEKFHDGADSKAMDDDEEAALCDLHFIANCQSCTKWDKQDNGVDEDDTDKGWMSHKLTFAKDRLGKDLEWKRKNEEELVVIDPLEKSERLKQRDRQEKEKTRYRKMKDTRR</sequence>
<feature type="compositionally biased region" description="Low complexity" evidence="5">
    <location>
        <begin position="277"/>
        <end position="293"/>
    </location>
</feature>
<dbReference type="PANTHER" id="PTHR45625">
    <property type="entry name" value="PEPTIDYL-PROLYL CIS-TRANS ISOMERASE-RELATED"/>
    <property type="match status" value="1"/>
</dbReference>
<evidence type="ECO:0000313" key="8">
    <source>
        <dbReference type="Proteomes" id="UP000799772"/>
    </source>
</evidence>
<dbReference type="SUPFAM" id="SSF50891">
    <property type="entry name" value="Cyclophilin-like"/>
    <property type="match status" value="1"/>
</dbReference>
<dbReference type="InterPro" id="IPR044666">
    <property type="entry name" value="Cyclophilin_A-like"/>
</dbReference>
<evidence type="ECO:0000256" key="2">
    <source>
        <dbReference type="ARBA" id="ARBA00004123"/>
    </source>
</evidence>
<dbReference type="PROSITE" id="PS00170">
    <property type="entry name" value="CSA_PPIASE_1"/>
    <property type="match status" value="1"/>
</dbReference>
<dbReference type="Proteomes" id="UP000799772">
    <property type="component" value="Unassembled WGS sequence"/>
</dbReference>
<evidence type="ECO:0000259" key="6">
    <source>
        <dbReference type="PROSITE" id="PS50072"/>
    </source>
</evidence>
<dbReference type="GO" id="GO:0003755">
    <property type="term" value="F:peptidyl-prolyl cis-trans isomerase activity"/>
    <property type="evidence" value="ECO:0007669"/>
    <property type="project" value="UniProtKB-EC"/>
</dbReference>
<keyword evidence="3" id="KW-0539">Nucleus</keyword>
<comment type="subcellular location">
    <subcellularLocation>
        <location evidence="2">Nucleus</location>
    </subcellularLocation>
</comment>
<evidence type="ECO:0000256" key="4">
    <source>
        <dbReference type="ARBA" id="ARBA00038509"/>
    </source>
</evidence>
<feature type="region of interest" description="Disordered" evidence="5">
    <location>
        <begin position="479"/>
        <end position="508"/>
    </location>
</feature>
<dbReference type="PANTHER" id="PTHR45625:SF6">
    <property type="entry name" value="SPLICEOSOME-ASSOCIATED PROTEIN CWC27 HOMOLOG"/>
    <property type="match status" value="1"/>
</dbReference>
<accession>A0A9P4M6M5</accession>
<evidence type="ECO:0000256" key="1">
    <source>
        <dbReference type="ARBA" id="ARBA00000971"/>
    </source>
</evidence>
<dbReference type="AlphaFoldDB" id="A0A9P4M6M5"/>
<dbReference type="InterPro" id="IPR002130">
    <property type="entry name" value="Cyclophilin-type_PPIase_dom"/>
</dbReference>
<dbReference type="PRINTS" id="PR00153">
    <property type="entry name" value="CSAPPISMRASE"/>
</dbReference>
<dbReference type="InterPro" id="IPR029000">
    <property type="entry name" value="Cyclophilin-like_dom_sf"/>
</dbReference>
<dbReference type="Gene3D" id="2.40.100.10">
    <property type="entry name" value="Cyclophilin-like"/>
    <property type="match status" value="1"/>
</dbReference>